<evidence type="ECO:0000313" key="1">
    <source>
        <dbReference type="EMBL" id="TLS51383.1"/>
    </source>
</evidence>
<organism evidence="1 2">
    <name type="scientific">Paenibacillus antri</name>
    <dbReference type="NCBI Taxonomy" id="2582848"/>
    <lineage>
        <taxon>Bacteria</taxon>
        <taxon>Bacillati</taxon>
        <taxon>Bacillota</taxon>
        <taxon>Bacilli</taxon>
        <taxon>Bacillales</taxon>
        <taxon>Paenibacillaceae</taxon>
        <taxon>Paenibacillus</taxon>
    </lineage>
</organism>
<proteinExistence type="predicted"/>
<comment type="caution">
    <text evidence="1">The sequence shown here is derived from an EMBL/GenBank/DDBJ whole genome shotgun (WGS) entry which is preliminary data.</text>
</comment>
<dbReference type="OrthoDB" id="2972571at2"/>
<keyword evidence="2" id="KW-1185">Reference proteome</keyword>
<evidence type="ECO:0000313" key="2">
    <source>
        <dbReference type="Proteomes" id="UP000309676"/>
    </source>
</evidence>
<accession>A0A5R9GFC2</accession>
<gene>
    <name evidence="1" type="ORF">FE782_14820</name>
</gene>
<name>A0A5R9GFC2_9BACL</name>
<dbReference type="EMBL" id="VCIW01000009">
    <property type="protein sequence ID" value="TLS51383.1"/>
    <property type="molecule type" value="Genomic_DNA"/>
</dbReference>
<dbReference type="RefSeq" id="WP_138194995.1">
    <property type="nucleotide sequence ID" value="NZ_VCIW01000009.1"/>
</dbReference>
<protein>
    <submittedName>
        <fullName evidence="1">DUF1450 domain-containing protein</fullName>
    </submittedName>
</protein>
<dbReference type="Proteomes" id="UP000309676">
    <property type="component" value="Unassembled WGS sequence"/>
</dbReference>
<reference evidence="1 2" key="1">
    <citation type="submission" date="2019-05" db="EMBL/GenBank/DDBJ databases">
        <authorList>
            <person name="Narsing Rao M.P."/>
            <person name="Li W.J."/>
        </authorList>
    </citation>
    <scope>NUCLEOTIDE SEQUENCE [LARGE SCALE GENOMIC DNA]</scope>
    <source>
        <strain evidence="1 2">SYSU_K30003</strain>
    </source>
</reference>
<dbReference type="AlphaFoldDB" id="A0A5R9GFC2"/>
<sequence>MKVKVCCKNLKRCDGKSAVKALKGEFPDVKWKKKDCLGRCGACKKGAIAEVGKGEAFLCKKDPDTLYAELKKLLVSAKTG</sequence>